<evidence type="ECO:0000313" key="2">
    <source>
        <dbReference type="Proteomes" id="UP000253498"/>
    </source>
</evidence>
<comment type="caution">
    <text evidence="1">The sequence shown here is derived from an EMBL/GenBank/DDBJ whole genome shotgun (WGS) entry which is preliminary data.</text>
</comment>
<sequence length="73" mass="8422">MNKERTNLLTANPSFFRGIGRLLDLGSTRNVYNTSENPEEADFNAIKSDWENVGEDFSNVYEKVNRDIEQTFC</sequence>
<gene>
    <name evidence="1" type="ORF">EB03_02292</name>
</gene>
<dbReference type="Proteomes" id="UP000253498">
    <property type="component" value="Unassembled WGS sequence"/>
</dbReference>
<organism evidence="1 2">
    <name type="scientific">Enterococcus hirae</name>
    <dbReference type="NCBI Taxonomy" id="1354"/>
    <lineage>
        <taxon>Bacteria</taxon>
        <taxon>Bacillati</taxon>
        <taxon>Bacillota</taxon>
        <taxon>Bacilli</taxon>
        <taxon>Lactobacillales</taxon>
        <taxon>Enterococcaceae</taxon>
        <taxon>Enterococcus</taxon>
    </lineage>
</organism>
<name>A0AB37IM67_ENTHR</name>
<proteinExistence type="predicted"/>
<dbReference type="RefSeq" id="WP_016632187.1">
    <property type="nucleotide sequence ID" value="NZ_JBFCRC010000081.1"/>
</dbReference>
<reference evidence="1 2" key="1">
    <citation type="submission" date="2015-06" db="EMBL/GenBank/DDBJ databases">
        <title>The Genome Sequence of Enterococcus hirae 88EA1.</title>
        <authorList>
            <consortium name="The Broad Institute Genomics Platform"/>
            <consortium name="The Broad Institute Genome Sequencing Center for Infectious Disease"/>
            <person name="Earl A.M."/>
            <person name="Van Tyne D."/>
            <person name="Lebreton F."/>
            <person name="Saavedra J.T."/>
            <person name="Gilmore M.S."/>
            <person name="Manson McGuire A."/>
            <person name="Clock S."/>
            <person name="Crupain M."/>
            <person name="Rangan U."/>
            <person name="Young S."/>
            <person name="Abouelleil A."/>
            <person name="Cao P."/>
            <person name="Chapman S.B."/>
            <person name="Griggs A."/>
            <person name="Priest M."/>
            <person name="Shea T."/>
            <person name="Wortman J."/>
            <person name="Nusbaum C."/>
            <person name="Birren B."/>
        </authorList>
    </citation>
    <scope>NUCLEOTIDE SEQUENCE [LARGE SCALE GENOMIC DNA]</scope>
    <source>
        <strain evidence="1 2">88EA1</strain>
    </source>
</reference>
<dbReference type="EMBL" id="LESJ01000006">
    <property type="protein sequence ID" value="RBT67525.1"/>
    <property type="molecule type" value="Genomic_DNA"/>
</dbReference>
<evidence type="ECO:0000313" key="1">
    <source>
        <dbReference type="EMBL" id="RBT67525.1"/>
    </source>
</evidence>
<dbReference type="AlphaFoldDB" id="A0AB37IM67"/>
<accession>A0AB37IM67</accession>
<protein>
    <submittedName>
        <fullName evidence="1">Uncharacterized protein</fullName>
    </submittedName>
</protein>